<dbReference type="OMA" id="CESACIR"/>
<organism evidence="13 14">
    <name type="scientific">Pocillopora damicornis</name>
    <name type="common">Cauliflower coral</name>
    <name type="synonym">Millepora damicornis</name>
    <dbReference type="NCBI Taxonomy" id="46731"/>
    <lineage>
        <taxon>Eukaryota</taxon>
        <taxon>Metazoa</taxon>
        <taxon>Cnidaria</taxon>
        <taxon>Anthozoa</taxon>
        <taxon>Hexacorallia</taxon>
        <taxon>Scleractinia</taxon>
        <taxon>Astrocoeniina</taxon>
        <taxon>Pocilloporidae</taxon>
        <taxon>Pocillopora</taxon>
    </lineage>
</organism>
<keyword evidence="14" id="KW-1185">Reference proteome</keyword>
<evidence type="ECO:0000313" key="13">
    <source>
        <dbReference type="EMBL" id="RMX56837.1"/>
    </source>
</evidence>
<dbReference type="SMART" id="SM00355">
    <property type="entry name" value="ZnF_C2H2"/>
    <property type="match status" value="4"/>
</dbReference>
<dbReference type="InterPro" id="IPR013087">
    <property type="entry name" value="Znf_C2H2_type"/>
</dbReference>
<dbReference type="PANTHER" id="PTHR10032:SF271">
    <property type="entry name" value="RH12261P-RELATED"/>
    <property type="match status" value="1"/>
</dbReference>
<evidence type="ECO:0000256" key="10">
    <source>
        <dbReference type="PROSITE-ProRule" id="PRU00042"/>
    </source>
</evidence>
<dbReference type="FunFam" id="3.30.160.60:FF:003568">
    <property type="entry name" value="Predicted protein"/>
    <property type="match status" value="1"/>
</dbReference>
<feature type="domain" description="C2H2-type" evidence="12">
    <location>
        <begin position="366"/>
        <end position="394"/>
    </location>
</feature>
<protein>
    <recommendedName>
        <fullName evidence="12">C2H2-type domain-containing protein</fullName>
    </recommendedName>
</protein>
<keyword evidence="8" id="KW-0804">Transcription</keyword>
<evidence type="ECO:0000256" key="9">
    <source>
        <dbReference type="ARBA" id="ARBA00023242"/>
    </source>
</evidence>
<evidence type="ECO:0000256" key="2">
    <source>
        <dbReference type="ARBA" id="ARBA00022723"/>
    </source>
</evidence>
<evidence type="ECO:0000256" key="11">
    <source>
        <dbReference type="SAM" id="MobiDB-lite"/>
    </source>
</evidence>
<evidence type="ECO:0000259" key="12">
    <source>
        <dbReference type="PROSITE" id="PS50157"/>
    </source>
</evidence>
<dbReference type="PANTHER" id="PTHR10032">
    <property type="entry name" value="ZINC FINGER PROTEIN WITH KRAB AND SCAN DOMAINS"/>
    <property type="match status" value="1"/>
</dbReference>
<gene>
    <name evidence="13" type="ORF">pdam_00006332</name>
</gene>
<evidence type="ECO:0000256" key="4">
    <source>
        <dbReference type="ARBA" id="ARBA00022771"/>
    </source>
</evidence>
<evidence type="ECO:0000256" key="5">
    <source>
        <dbReference type="ARBA" id="ARBA00022833"/>
    </source>
</evidence>
<keyword evidence="3" id="KW-0677">Repeat</keyword>
<comment type="caution">
    <text evidence="13">The sequence shown here is derived from an EMBL/GenBank/DDBJ whole genome shotgun (WGS) entry which is preliminary data.</text>
</comment>
<feature type="region of interest" description="Disordered" evidence="11">
    <location>
        <begin position="1"/>
        <end position="39"/>
    </location>
</feature>
<dbReference type="FunFam" id="3.30.160.60:FF:000452">
    <property type="entry name" value="Transcription factor Ovo-like 2"/>
    <property type="match status" value="1"/>
</dbReference>
<dbReference type="OrthoDB" id="6508643at2759"/>
<feature type="domain" description="C2H2-type" evidence="12">
    <location>
        <begin position="327"/>
        <end position="350"/>
    </location>
</feature>
<dbReference type="FunFam" id="3.30.160.60:FF:000325">
    <property type="entry name" value="ZFP90 zinc finger protein"/>
    <property type="match status" value="1"/>
</dbReference>
<dbReference type="GO" id="GO:0008270">
    <property type="term" value="F:zinc ion binding"/>
    <property type="evidence" value="ECO:0007669"/>
    <property type="project" value="UniProtKB-KW"/>
</dbReference>
<dbReference type="SUPFAM" id="SSF57667">
    <property type="entry name" value="beta-beta-alpha zinc fingers"/>
    <property type="match status" value="2"/>
</dbReference>
<proteinExistence type="predicted"/>
<dbReference type="InterPro" id="IPR027756">
    <property type="entry name" value="Ovo-like"/>
</dbReference>
<keyword evidence="5" id="KW-0862">Zinc</keyword>
<keyword evidence="4 10" id="KW-0863">Zinc-finger</keyword>
<evidence type="ECO:0000313" key="14">
    <source>
        <dbReference type="Proteomes" id="UP000275408"/>
    </source>
</evidence>
<dbReference type="PROSITE" id="PS00028">
    <property type="entry name" value="ZINC_FINGER_C2H2_1"/>
    <property type="match status" value="4"/>
</dbReference>
<sequence length="412" mass="47515">MPKSFLVKKKKPRRAEDGEAVEPVEAVRSEDTNTDEELSLAEEMEVETVEILDEEGKDKDHNKESLLSKDIEQEMATSVCKFDGERDSFAVQPVEKRDAKLERSSGCNDICWWSSITSRYELQNLPPPPKLISSVPRNGFSKMHHSHPTEHERSVISLNQRHHFPLTANGFGVMNFHEHRVPSIAESIPVRGSLDGLRELSLNLRHVSEGRRDSPLCPSIPQPSPAPQFNGSHFFIHSHPFLTSHQQQECLTNLQNKEQARKGSESEETKYKCEICNSSFTLQRLLNRHMKTHSFYKRYHCQFCTKGFNDTFDLKRHIRTHTGIKPFKCSRCDKSFTQRCSLEAHLTRVHGVVHKFGFRERRSKLFVCEDCGSTFTENSDFMKHLHEFHPETEKIMRARRNGGFVPKLKGDC</sequence>
<feature type="compositionally biased region" description="Basic residues" evidence="11">
    <location>
        <begin position="1"/>
        <end position="13"/>
    </location>
</feature>
<feature type="domain" description="C2H2-type" evidence="12">
    <location>
        <begin position="271"/>
        <end position="298"/>
    </location>
</feature>
<evidence type="ECO:0000256" key="8">
    <source>
        <dbReference type="ARBA" id="ARBA00023163"/>
    </source>
</evidence>
<dbReference type="GO" id="GO:0005634">
    <property type="term" value="C:nucleus"/>
    <property type="evidence" value="ECO:0007669"/>
    <property type="project" value="UniProtKB-SubCell"/>
</dbReference>
<dbReference type="AlphaFoldDB" id="A0A3M6UTE0"/>
<dbReference type="Proteomes" id="UP000275408">
    <property type="component" value="Unassembled WGS sequence"/>
</dbReference>
<dbReference type="GO" id="GO:0000978">
    <property type="term" value="F:RNA polymerase II cis-regulatory region sequence-specific DNA binding"/>
    <property type="evidence" value="ECO:0007669"/>
    <property type="project" value="TreeGrafter"/>
</dbReference>
<dbReference type="Gene3D" id="3.30.160.60">
    <property type="entry name" value="Classic Zinc Finger"/>
    <property type="match status" value="3"/>
</dbReference>
<reference evidence="13 14" key="1">
    <citation type="journal article" date="2018" name="Sci. Rep.">
        <title>Comparative analysis of the Pocillopora damicornis genome highlights role of immune system in coral evolution.</title>
        <authorList>
            <person name="Cunning R."/>
            <person name="Bay R.A."/>
            <person name="Gillette P."/>
            <person name="Baker A.C."/>
            <person name="Traylor-Knowles N."/>
        </authorList>
    </citation>
    <scope>NUCLEOTIDE SEQUENCE [LARGE SCALE GENOMIC DNA]</scope>
    <source>
        <strain evidence="13">RSMAS</strain>
        <tissue evidence="13">Whole animal</tissue>
    </source>
</reference>
<keyword evidence="7" id="KW-0238">DNA-binding</keyword>
<dbReference type="Pfam" id="PF00096">
    <property type="entry name" value="zf-C2H2"/>
    <property type="match status" value="4"/>
</dbReference>
<evidence type="ECO:0000256" key="3">
    <source>
        <dbReference type="ARBA" id="ARBA00022737"/>
    </source>
</evidence>
<accession>A0A3M6UTE0</accession>
<dbReference type="EMBL" id="RCHS01000788">
    <property type="protein sequence ID" value="RMX56837.1"/>
    <property type="molecule type" value="Genomic_DNA"/>
</dbReference>
<keyword evidence="9" id="KW-0539">Nucleus</keyword>
<evidence type="ECO:0000256" key="7">
    <source>
        <dbReference type="ARBA" id="ARBA00023125"/>
    </source>
</evidence>
<keyword evidence="2" id="KW-0479">Metal-binding</keyword>
<dbReference type="InterPro" id="IPR036236">
    <property type="entry name" value="Znf_C2H2_sf"/>
</dbReference>
<evidence type="ECO:0000256" key="6">
    <source>
        <dbReference type="ARBA" id="ARBA00023015"/>
    </source>
</evidence>
<dbReference type="PROSITE" id="PS50157">
    <property type="entry name" value="ZINC_FINGER_C2H2_2"/>
    <property type="match status" value="4"/>
</dbReference>
<evidence type="ECO:0000256" key="1">
    <source>
        <dbReference type="ARBA" id="ARBA00004123"/>
    </source>
</evidence>
<feature type="domain" description="C2H2-type" evidence="12">
    <location>
        <begin position="299"/>
        <end position="326"/>
    </location>
</feature>
<keyword evidence="6" id="KW-0805">Transcription regulation</keyword>
<dbReference type="GO" id="GO:0000981">
    <property type="term" value="F:DNA-binding transcription factor activity, RNA polymerase II-specific"/>
    <property type="evidence" value="ECO:0007669"/>
    <property type="project" value="TreeGrafter"/>
</dbReference>
<comment type="subcellular location">
    <subcellularLocation>
        <location evidence="1">Nucleus</location>
    </subcellularLocation>
</comment>
<name>A0A3M6UTE0_POCDA</name>